<dbReference type="Gene3D" id="3.40.50.2300">
    <property type="match status" value="1"/>
</dbReference>
<dbReference type="RefSeq" id="WP_141131207.1">
    <property type="nucleotide sequence ID" value="NZ_CAMISI010000001.1"/>
</dbReference>
<evidence type="ECO:0000313" key="4">
    <source>
        <dbReference type="Proteomes" id="UP000270487"/>
    </source>
</evidence>
<dbReference type="InterPro" id="IPR000792">
    <property type="entry name" value="Tscrpt_reg_LuxR_C"/>
</dbReference>
<evidence type="ECO:0000313" key="3">
    <source>
        <dbReference type="EMBL" id="VEI64217.1"/>
    </source>
</evidence>
<evidence type="ECO:0000259" key="2">
    <source>
        <dbReference type="SMART" id="SM00421"/>
    </source>
</evidence>
<keyword evidence="1" id="KW-0238">DNA-binding</keyword>
<dbReference type="SUPFAM" id="SSF46894">
    <property type="entry name" value="C-terminal effector domain of the bipartite response regulators"/>
    <property type="match status" value="1"/>
</dbReference>
<reference evidence="3 4" key="1">
    <citation type="submission" date="2018-12" db="EMBL/GenBank/DDBJ databases">
        <authorList>
            <consortium name="Pathogen Informatics"/>
        </authorList>
    </citation>
    <scope>NUCLEOTIDE SEQUENCE [LARGE SCALE GENOMIC DNA]</scope>
    <source>
        <strain evidence="3 4">NCTC13193</strain>
    </source>
</reference>
<sequence length="221" mass="24744">MQQANHQQAEHATAESRKRILVVEPSRINWIGLQRLLGDAGSTELSFCRVSKLTDAKKKIYEFKPDVILFSSLSRGTDYLSLLSFLSDIASYHHKTNSVIWLQHDMAWMVQLFHAFGVDTVLIDPVNLYQITQCLGSDQTDKAPKNAALLGKQERLIALALLRGRSATAIANVTGKDVRTISTQKKSIIRKLQMTTNEELYLLAGKLVYLTKINGLSGETR</sequence>
<dbReference type="EMBL" id="LR134492">
    <property type="protein sequence ID" value="VEI64217.1"/>
    <property type="molecule type" value="Genomic_DNA"/>
</dbReference>
<proteinExistence type="predicted"/>
<protein>
    <recommendedName>
        <fullName evidence="2">HTH luxR-type domain-containing protein</fullName>
    </recommendedName>
</protein>
<dbReference type="InterPro" id="IPR011006">
    <property type="entry name" value="CheY-like_superfamily"/>
</dbReference>
<accession>A0A3S4WF21</accession>
<dbReference type="InterPro" id="IPR036388">
    <property type="entry name" value="WH-like_DNA-bd_sf"/>
</dbReference>
<dbReference type="InterPro" id="IPR016032">
    <property type="entry name" value="Sig_transdc_resp-reg_C-effctor"/>
</dbReference>
<gene>
    <name evidence="3" type="ORF">NCTC13193_01046</name>
</gene>
<dbReference type="Gene3D" id="1.10.10.10">
    <property type="entry name" value="Winged helix-like DNA-binding domain superfamily/Winged helix DNA-binding domain"/>
    <property type="match status" value="1"/>
</dbReference>
<dbReference type="SUPFAM" id="SSF52172">
    <property type="entry name" value="CheY-like"/>
    <property type="match status" value="1"/>
</dbReference>
<dbReference type="GO" id="GO:0006355">
    <property type="term" value="P:regulation of DNA-templated transcription"/>
    <property type="evidence" value="ECO:0007669"/>
    <property type="project" value="InterPro"/>
</dbReference>
<dbReference type="SMART" id="SM00421">
    <property type="entry name" value="HTH_LUXR"/>
    <property type="match status" value="1"/>
</dbReference>
<dbReference type="AlphaFoldDB" id="A0A3S4WF21"/>
<dbReference type="Proteomes" id="UP000270487">
    <property type="component" value="Chromosome"/>
</dbReference>
<name>A0A3S4WF21_SERFO</name>
<evidence type="ECO:0000256" key="1">
    <source>
        <dbReference type="ARBA" id="ARBA00023125"/>
    </source>
</evidence>
<feature type="domain" description="HTH luxR-type" evidence="2">
    <location>
        <begin position="147"/>
        <end position="204"/>
    </location>
</feature>
<dbReference type="GO" id="GO:0003677">
    <property type="term" value="F:DNA binding"/>
    <property type="evidence" value="ECO:0007669"/>
    <property type="project" value="UniProtKB-KW"/>
</dbReference>
<organism evidence="3 4">
    <name type="scientific">Serratia fonticola</name>
    <dbReference type="NCBI Taxonomy" id="47917"/>
    <lineage>
        <taxon>Bacteria</taxon>
        <taxon>Pseudomonadati</taxon>
        <taxon>Pseudomonadota</taxon>
        <taxon>Gammaproteobacteria</taxon>
        <taxon>Enterobacterales</taxon>
        <taxon>Yersiniaceae</taxon>
        <taxon>Serratia</taxon>
    </lineage>
</organism>